<feature type="domain" description="RGS" evidence="3">
    <location>
        <begin position="738"/>
        <end position="856"/>
    </location>
</feature>
<feature type="region of interest" description="Disordered" evidence="1">
    <location>
        <begin position="1"/>
        <end position="46"/>
    </location>
</feature>
<dbReference type="Pfam" id="PF00615">
    <property type="entry name" value="RGS"/>
    <property type="match status" value="1"/>
</dbReference>
<dbReference type="SUPFAM" id="SSF48097">
    <property type="entry name" value="Regulator of G-protein signaling, RGS"/>
    <property type="match status" value="1"/>
</dbReference>
<dbReference type="InterPro" id="IPR036305">
    <property type="entry name" value="RGS_sf"/>
</dbReference>
<proteinExistence type="predicted"/>
<evidence type="ECO:0000259" key="3">
    <source>
        <dbReference type="PROSITE" id="PS50132"/>
    </source>
</evidence>
<dbReference type="Gene3D" id="2.60.40.150">
    <property type="entry name" value="C2 domain"/>
    <property type="match status" value="1"/>
</dbReference>
<name>A0AAF3J2J5_9BILA</name>
<dbReference type="AlphaFoldDB" id="A0AAF3J2J5"/>
<evidence type="ECO:0000256" key="1">
    <source>
        <dbReference type="SAM" id="MobiDB-lite"/>
    </source>
</evidence>
<evidence type="ECO:0000313" key="4">
    <source>
        <dbReference type="Proteomes" id="UP000887575"/>
    </source>
</evidence>
<feature type="compositionally biased region" description="Basic and acidic residues" evidence="1">
    <location>
        <begin position="679"/>
        <end position="698"/>
    </location>
</feature>
<dbReference type="InterPro" id="IPR016137">
    <property type="entry name" value="RGS"/>
</dbReference>
<dbReference type="PROSITE" id="PS50132">
    <property type="entry name" value="RGS"/>
    <property type="match status" value="1"/>
</dbReference>
<feature type="region of interest" description="Disordered" evidence="1">
    <location>
        <begin position="380"/>
        <end position="399"/>
    </location>
</feature>
<dbReference type="SUPFAM" id="SSF49562">
    <property type="entry name" value="C2 domain (Calcium/lipid-binding domain, CaLB)"/>
    <property type="match status" value="1"/>
</dbReference>
<feature type="region of interest" description="Disordered" evidence="1">
    <location>
        <begin position="612"/>
        <end position="660"/>
    </location>
</feature>
<keyword evidence="4" id="KW-1185">Reference proteome</keyword>
<protein>
    <submittedName>
        <fullName evidence="5">C2 domain-containing protein</fullName>
    </submittedName>
</protein>
<dbReference type="PRINTS" id="PR01301">
    <property type="entry name" value="RGSPROTEIN"/>
</dbReference>
<accession>A0AAF3J2J5</accession>
<evidence type="ECO:0000313" key="5">
    <source>
        <dbReference type="WBParaSite" id="MBELARI_LOCUS12233.1"/>
    </source>
</evidence>
<dbReference type="PANTHER" id="PTHR10845">
    <property type="entry name" value="REGULATOR OF G PROTEIN SIGNALING"/>
    <property type="match status" value="1"/>
</dbReference>
<dbReference type="WBParaSite" id="MBELARI_LOCUS12233.1">
    <property type="protein sequence ID" value="MBELARI_LOCUS12233.1"/>
    <property type="gene ID" value="MBELARI_LOCUS12233"/>
</dbReference>
<evidence type="ECO:0000259" key="2">
    <source>
        <dbReference type="PROSITE" id="PS50004"/>
    </source>
</evidence>
<reference evidence="5" key="1">
    <citation type="submission" date="2024-02" db="UniProtKB">
        <authorList>
            <consortium name="WormBaseParasite"/>
        </authorList>
    </citation>
    <scope>IDENTIFICATION</scope>
</reference>
<dbReference type="InterPro" id="IPR035892">
    <property type="entry name" value="C2_domain_sf"/>
</dbReference>
<organism evidence="4 5">
    <name type="scientific">Mesorhabditis belari</name>
    <dbReference type="NCBI Taxonomy" id="2138241"/>
    <lineage>
        <taxon>Eukaryota</taxon>
        <taxon>Metazoa</taxon>
        <taxon>Ecdysozoa</taxon>
        <taxon>Nematoda</taxon>
        <taxon>Chromadorea</taxon>
        <taxon>Rhabditida</taxon>
        <taxon>Rhabditina</taxon>
        <taxon>Rhabditomorpha</taxon>
        <taxon>Rhabditoidea</taxon>
        <taxon>Rhabditidae</taxon>
        <taxon>Mesorhabditinae</taxon>
        <taxon>Mesorhabditis</taxon>
    </lineage>
</organism>
<feature type="region of interest" description="Disordered" evidence="1">
    <location>
        <begin position="673"/>
        <end position="698"/>
    </location>
</feature>
<dbReference type="PROSITE" id="PS50004">
    <property type="entry name" value="C2"/>
    <property type="match status" value="1"/>
</dbReference>
<dbReference type="Pfam" id="PF00168">
    <property type="entry name" value="C2"/>
    <property type="match status" value="1"/>
</dbReference>
<sequence length="867" mass="97970">MMSGIEYLDDRVISSDSDDERGIRGEEGEFFESLPPSPPMARLKSLHHHLRYGRDCEEDDLLSSSEDEESYDKENQLTHRIATRKQLYQKAQPRCKPFSHRFSRSQSASSLKLDMDYSSSITGSFGDMTGEITNTSQDTSSLPDTDSLSEQYAPIRRQRLAPPLHSFHPSRISPPTSRLMAGPRLSSIEELPSPHNIYPDINGDEGLPSPMPRFKSAPKMPRSFRPLFTSTTTSFQPMAPPLPPKPMLPKTNPNFTPRAHHNYQFQSSTPKQSKTRRVPRIGKYSDVLFRSENSFLIDPVPCDFPVQPLPIEKIYDPTDFGYPSTMLAKNAKINGILFLKMTITGNILKVRIQNAHFFFDPPLFISSFVRLELVSSSRAESGRKRSVNQRRADSSVRTHRVLASRNPRYDQKFAFELREIRHSRLHITVYITNIDRNHKDFYGGMTFPIKKLFEKAADRNGGRIPGPRNRIDINNGGFYMFSDEKARRTNWPQENIRTHKEYGADVIDGPFLSMRHQGMLSDDWRSSSAGGSSWVPSFESGPTTSFPSSYPGDNRAMSSSGSSHLGIDQLVSYDYTSASSSVSGVSGHDFKAGLCAKFPNYSVPSFTFSDVTSETDSNLTGADGDQNGAQVNFGRLHAPPDTLPPQPPNNNNNKDKQKSGGLNSAIRRAQSFTFSPKQSVEKNNQRLPNLRDEDNKKEKKFFGPLQKTVSYLRNKLDGAMSTGQLYPSREEVRQWETDFEALITHKFGCALFRDYLKKELSDENIDFWVECEEFKRMKEGKKETQKKAQEIFNTYVKDQAPREVNLDSATKAATKAAFEGGCGPDAFSLAQSRIQQLMEKDSYRRFLKDIMFTDLLNGAIENGSSDK</sequence>
<dbReference type="Proteomes" id="UP000887575">
    <property type="component" value="Unassembled WGS sequence"/>
</dbReference>
<dbReference type="SMART" id="SM00239">
    <property type="entry name" value="C2"/>
    <property type="match status" value="1"/>
</dbReference>
<dbReference type="SMART" id="SM00315">
    <property type="entry name" value="RGS"/>
    <property type="match status" value="1"/>
</dbReference>
<dbReference type="PANTHER" id="PTHR10845:SF259">
    <property type="entry name" value="RGS DOMAIN-CONTAINING PROTEIN-RELATED"/>
    <property type="match status" value="1"/>
</dbReference>
<dbReference type="FunFam" id="1.10.167.10:FF:000001">
    <property type="entry name" value="Putative regulator of g-protein signaling 12"/>
    <property type="match status" value="1"/>
</dbReference>
<dbReference type="InterPro" id="IPR044926">
    <property type="entry name" value="RGS_subdomain_2"/>
</dbReference>
<dbReference type="InterPro" id="IPR000008">
    <property type="entry name" value="C2_dom"/>
</dbReference>
<feature type="region of interest" description="Disordered" evidence="1">
    <location>
        <begin position="531"/>
        <end position="562"/>
    </location>
</feature>
<feature type="domain" description="C2" evidence="2">
    <location>
        <begin position="329"/>
        <end position="464"/>
    </location>
</feature>
<dbReference type="Gene3D" id="1.10.167.10">
    <property type="entry name" value="Regulator of G-protein Signalling 4, domain 2"/>
    <property type="match status" value="1"/>
</dbReference>